<dbReference type="PROSITE" id="PS00117">
    <property type="entry name" value="GAL_P_UDP_TRANSF_I"/>
    <property type="match status" value="1"/>
</dbReference>
<proteinExistence type="inferred from homology"/>
<dbReference type="InterPro" id="IPR000705">
    <property type="entry name" value="Galactokinase"/>
</dbReference>
<feature type="transmembrane region" description="Helical" evidence="20">
    <location>
        <begin position="6"/>
        <end position="23"/>
    </location>
</feature>
<dbReference type="OrthoDB" id="6132759at2759"/>
<evidence type="ECO:0000256" key="18">
    <source>
        <dbReference type="ARBA" id="ARBA00023277"/>
    </source>
</evidence>
<dbReference type="Gene3D" id="3.30.428.10">
    <property type="entry name" value="HIT-like"/>
    <property type="match status" value="2"/>
</dbReference>
<dbReference type="Gene3D" id="3.30.230.10">
    <property type="match status" value="1"/>
</dbReference>
<sequence>MVWEVCAAVAMVLTAVVLLPRYLKGGIATVPQFLEARYDKATKSITSGLFLTGYVVVFLPIVLYSGALALNNLFDVPALLGVSKTIALWITVWSIGIIGSIYAIFGGLKAVAVSDTINAIGLLIGGLLIPVFGLLLIGDGHLLEGLTKLADKLPEKFNIIGGSTASVPFGTIFTGMMLVQLFYWGTNQAIVQRALGAKNLAEGQKGLVYAACVKVLIPVIVVLPGIIAFYVFDGHLENPDEAYTELVKKVLPLGLVGFFAAVLFGAILSSFNSALNSSVTLFGLDIYKSYIKKNAKDEQVVKIGKLFGVGLAILSMCVAPLIAKVPGGLFGYLQEANGCYSIPILTIVVVGVNLIGEHTDYNNGFVFPAAIDKGICLGIAPSKSEKSGVFAVDLKDHFEFDTATAQKTHPNKTWVNYILGIVEELRKKDITLPNFSVCFSGDIPLGAGLSSSAALENAFVFALNHQFSLGLSPFEMVKISQKAEHHFVGVQCGIMDQYVSMFGIKDAALLLDCDTLQSQTYPIDLEDFEWLLVNTNVKHSLNASAYNQRRASCERVANTLQKKSLRQASFALLEAHQKNIDAGDYQKACFVLAENQRVQKAKEAFQDKDVAQLGNLLYASHQGLSEDYERFNILTGEWVLVSPHRTKRPWQGQVEKTAKEVRLSYDPDCYLCKGNKRANGDVNPDYESTFVFTNDFAALQNEGVTLEKQANGLLVSSTEKGICKVVCFSPDHSKTLADMEVSNIAKVVKVWQEEYQKLGAIDFINYVQIFENKGVVMGCSNPHPHGQIWAQSSVPNEVLKKDKQQKQYHQEKNTSLLQDYTLQELQLNERVVYENEGFVVLVPYWAVWPYETMIIPKKHHPSIESLSDEEACFFADAIAKITKAYDKVFDCLFPYSSGIHQAPTGVAKNDHWHFHMSFYPPLLRSASVKKFMVGYEMFGMPQRDITAEAAAKTLLALMD</sequence>
<feature type="transmembrane region" description="Helical" evidence="20">
    <location>
        <begin position="44"/>
        <end position="66"/>
    </location>
</feature>
<dbReference type="InterPro" id="IPR020568">
    <property type="entry name" value="Ribosomal_Su5_D2-typ_SF"/>
</dbReference>
<dbReference type="PRINTS" id="PR00959">
    <property type="entry name" value="MEVGALKINASE"/>
</dbReference>
<dbReference type="STRING" id="50429.A0A2B4S082"/>
<dbReference type="InterPro" id="IPR001734">
    <property type="entry name" value="Na/solute_symporter"/>
</dbReference>
<feature type="transmembrane region" description="Helical" evidence="20">
    <location>
        <begin position="157"/>
        <end position="185"/>
    </location>
</feature>
<dbReference type="InterPro" id="IPR001937">
    <property type="entry name" value="GalP_UDPtransf1"/>
</dbReference>
<dbReference type="SUPFAM" id="SSF55060">
    <property type="entry name" value="GHMP Kinase, C-terminal domain"/>
    <property type="match status" value="1"/>
</dbReference>
<dbReference type="GO" id="GO:0022857">
    <property type="term" value="F:transmembrane transporter activity"/>
    <property type="evidence" value="ECO:0007669"/>
    <property type="project" value="InterPro"/>
</dbReference>
<organism evidence="24">
    <name type="scientific">Stylophora pistillata</name>
    <name type="common">Smooth cauliflower coral</name>
    <dbReference type="NCBI Taxonomy" id="50429"/>
    <lineage>
        <taxon>Eukaryota</taxon>
        <taxon>Metazoa</taxon>
        <taxon>Cnidaria</taxon>
        <taxon>Anthozoa</taxon>
        <taxon>Hexacorallia</taxon>
        <taxon>Scleractinia</taxon>
        <taxon>Astrocoeniina</taxon>
        <taxon>Pocilloporidae</taxon>
        <taxon>Stylophora</taxon>
    </lineage>
</organism>
<dbReference type="InterPro" id="IPR036554">
    <property type="entry name" value="GHMP_kinase_C_sf"/>
</dbReference>
<evidence type="ECO:0000256" key="11">
    <source>
        <dbReference type="ARBA" id="ARBA00022741"/>
    </source>
</evidence>
<comment type="similarity">
    <text evidence="6 19">Belongs to the galactose-1-phosphate uridylyltransferase type 1 family.</text>
</comment>
<evidence type="ECO:0000256" key="6">
    <source>
        <dbReference type="ARBA" id="ARBA00010951"/>
    </source>
</evidence>
<dbReference type="PANTHER" id="PTHR11943">
    <property type="entry name" value="GALACTOSE-1-PHOSPHATE URIDYLYLTRANSFERASE"/>
    <property type="match status" value="1"/>
</dbReference>
<comment type="similarity">
    <text evidence="5">Belongs to the sodium:solute symporter (SSF) (TC 2.A.21) family.</text>
</comment>
<evidence type="ECO:0000256" key="10">
    <source>
        <dbReference type="ARBA" id="ARBA00022723"/>
    </source>
</evidence>
<keyword evidence="14" id="KW-0067">ATP-binding</keyword>
<feature type="domain" description="Galactose-1-phosphate uridyl transferase N-terminal" evidence="22">
    <location>
        <begin position="629"/>
        <end position="795"/>
    </location>
</feature>
<evidence type="ECO:0000256" key="16">
    <source>
        <dbReference type="ARBA" id="ARBA00023136"/>
    </source>
</evidence>
<feature type="transmembrane region" description="Helical" evidence="20">
    <location>
        <begin position="86"/>
        <end position="105"/>
    </location>
</feature>
<feature type="domain" description="GHMP kinase N-terminal" evidence="21">
    <location>
        <begin position="416"/>
        <end position="503"/>
    </location>
</feature>
<dbReference type="PRINTS" id="PR00473">
    <property type="entry name" value="GALCTOKINASE"/>
</dbReference>
<dbReference type="Pfam" id="PF01087">
    <property type="entry name" value="GalP_UDP_transf"/>
    <property type="match status" value="1"/>
</dbReference>
<dbReference type="FunFam" id="3.30.428.10:FF:000001">
    <property type="entry name" value="Galactose-1-phosphate uridylyltransferase"/>
    <property type="match status" value="1"/>
</dbReference>
<comment type="catalytic activity">
    <reaction evidence="1 19">
        <text>alpha-D-galactose 1-phosphate + UDP-alpha-D-glucose = alpha-D-glucose 1-phosphate + UDP-alpha-D-galactose</text>
        <dbReference type="Rhea" id="RHEA:13989"/>
        <dbReference type="ChEBI" id="CHEBI:58336"/>
        <dbReference type="ChEBI" id="CHEBI:58601"/>
        <dbReference type="ChEBI" id="CHEBI:58885"/>
        <dbReference type="ChEBI" id="CHEBI:66914"/>
        <dbReference type="EC" id="2.7.7.12"/>
    </reaction>
</comment>
<dbReference type="Gene3D" id="3.30.70.890">
    <property type="entry name" value="GHMP kinase, C-terminal domain"/>
    <property type="match status" value="1"/>
</dbReference>
<keyword evidence="16 20" id="KW-0472">Membrane</keyword>
<comment type="pathway">
    <text evidence="4 19">Carbohydrate metabolism; galactose metabolism.</text>
</comment>
<comment type="cofactor">
    <cofactor evidence="2">
        <name>Zn(2+)</name>
        <dbReference type="ChEBI" id="CHEBI:29105"/>
    </cofactor>
</comment>
<evidence type="ECO:0000256" key="8">
    <source>
        <dbReference type="ARBA" id="ARBA00022692"/>
    </source>
</evidence>
<dbReference type="InterPro" id="IPR006204">
    <property type="entry name" value="GHMP_kinase_N_dom"/>
</dbReference>
<feature type="domain" description="Galactose-1-phosphate uridyl transferase C-terminal" evidence="23">
    <location>
        <begin position="802"/>
        <end position="957"/>
    </location>
</feature>
<dbReference type="SUPFAM" id="SSF54197">
    <property type="entry name" value="HIT-like"/>
    <property type="match status" value="2"/>
</dbReference>
<feature type="transmembrane region" description="Helical" evidence="20">
    <location>
        <begin position="206"/>
        <end position="232"/>
    </location>
</feature>
<keyword evidence="10 19" id="KW-0479">Metal-binding</keyword>
<dbReference type="FunFam" id="3.30.230.10:FF:000017">
    <property type="entry name" value="Galactokinase"/>
    <property type="match status" value="1"/>
</dbReference>
<dbReference type="GO" id="GO:0033499">
    <property type="term" value="P:galactose catabolic process via UDP-galactose, Leloir pathway"/>
    <property type="evidence" value="ECO:0007669"/>
    <property type="project" value="TreeGrafter"/>
</dbReference>
<dbReference type="EC" id="2.7.7.12" evidence="19"/>
<evidence type="ECO:0000256" key="13">
    <source>
        <dbReference type="ARBA" id="ARBA00022833"/>
    </source>
</evidence>
<dbReference type="UniPathway" id="UPA00214"/>
<evidence type="ECO:0000256" key="3">
    <source>
        <dbReference type="ARBA" id="ARBA00004141"/>
    </source>
</evidence>
<evidence type="ECO:0000256" key="4">
    <source>
        <dbReference type="ARBA" id="ARBA00004947"/>
    </source>
</evidence>
<dbReference type="NCBIfam" id="TIGR00209">
    <property type="entry name" value="galT_1"/>
    <property type="match status" value="1"/>
</dbReference>
<comment type="caution">
    <text evidence="24">The sequence shown here is derived from an EMBL/GenBank/DDBJ whole genome shotgun (WGS) entry which is preliminary data.</text>
</comment>
<keyword evidence="12" id="KW-0418">Kinase</keyword>
<keyword evidence="15 20" id="KW-1133">Transmembrane helix</keyword>
<evidence type="ECO:0000256" key="2">
    <source>
        <dbReference type="ARBA" id="ARBA00001947"/>
    </source>
</evidence>
<gene>
    <name evidence="24" type="primary">galT</name>
    <name evidence="24" type="ORF">AWC38_SpisGene13018</name>
</gene>
<evidence type="ECO:0000256" key="20">
    <source>
        <dbReference type="SAM" id="Phobius"/>
    </source>
</evidence>
<keyword evidence="17 19" id="KW-0299">Galactose metabolism</keyword>
<dbReference type="NCBIfam" id="NF007790">
    <property type="entry name" value="PRK10484.1"/>
    <property type="match status" value="1"/>
</dbReference>
<dbReference type="Pfam" id="PF00474">
    <property type="entry name" value="SSF"/>
    <property type="match status" value="1"/>
</dbReference>
<dbReference type="PROSITE" id="PS00627">
    <property type="entry name" value="GHMP_KINASES_ATP"/>
    <property type="match status" value="1"/>
</dbReference>
<keyword evidence="11" id="KW-0547">Nucleotide-binding</keyword>
<dbReference type="SUPFAM" id="SSF54211">
    <property type="entry name" value="Ribosomal protein S5 domain 2-like"/>
    <property type="match status" value="1"/>
</dbReference>
<evidence type="ECO:0000259" key="22">
    <source>
        <dbReference type="Pfam" id="PF01087"/>
    </source>
</evidence>
<accession>A0A2B4S082</accession>
<dbReference type="CDD" id="cd00608">
    <property type="entry name" value="GalT"/>
    <property type="match status" value="1"/>
</dbReference>
<dbReference type="Pfam" id="PF00288">
    <property type="entry name" value="GHMP_kinases_N"/>
    <property type="match status" value="1"/>
</dbReference>
<protein>
    <recommendedName>
        <fullName evidence="19">Galactose-1-phosphate uridylyltransferase</fullName>
        <ecNumber evidence="19">2.7.7.12</ecNumber>
    </recommendedName>
</protein>
<dbReference type="Gene3D" id="1.20.1730.10">
    <property type="entry name" value="Sodium/glucose cotransporter"/>
    <property type="match status" value="1"/>
</dbReference>
<evidence type="ECO:0000259" key="23">
    <source>
        <dbReference type="Pfam" id="PF02744"/>
    </source>
</evidence>
<dbReference type="InterPro" id="IPR014721">
    <property type="entry name" value="Ribsml_uS5_D2-typ_fold_subgr"/>
</dbReference>
<dbReference type="InterPro" id="IPR038377">
    <property type="entry name" value="Na/Glc_symporter_sf"/>
</dbReference>
<dbReference type="GO" id="GO:0005737">
    <property type="term" value="C:cytoplasm"/>
    <property type="evidence" value="ECO:0007669"/>
    <property type="project" value="TreeGrafter"/>
</dbReference>
<dbReference type="NCBIfam" id="TIGR00813">
    <property type="entry name" value="sss"/>
    <property type="match status" value="1"/>
</dbReference>
<evidence type="ECO:0000256" key="7">
    <source>
        <dbReference type="ARBA" id="ARBA00022679"/>
    </source>
</evidence>
<dbReference type="CDD" id="cd10328">
    <property type="entry name" value="SLC5sbd_YidK"/>
    <property type="match status" value="1"/>
</dbReference>
<dbReference type="GO" id="GO:0005524">
    <property type="term" value="F:ATP binding"/>
    <property type="evidence" value="ECO:0007669"/>
    <property type="project" value="UniProtKB-KW"/>
</dbReference>
<dbReference type="GO" id="GO:0004335">
    <property type="term" value="F:galactokinase activity"/>
    <property type="evidence" value="ECO:0007669"/>
    <property type="project" value="InterPro"/>
</dbReference>
<dbReference type="AlphaFoldDB" id="A0A2B4S082"/>
<evidence type="ECO:0000256" key="19">
    <source>
        <dbReference type="RuleBase" id="RU000506"/>
    </source>
</evidence>
<dbReference type="InterPro" id="IPR005849">
    <property type="entry name" value="GalP_Utransf_N"/>
</dbReference>
<dbReference type="InterPro" id="IPR019779">
    <property type="entry name" value="GalP_UDPtransf1_His-AS"/>
</dbReference>
<evidence type="ECO:0000256" key="5">
    <source>
        <dbReference type="ARBA" id="ARBA00006434"/>
    </source>
</evidence>
<dbReference type="InterPro" id="IPR005850">
    <property type="entry name" value="GalP_Utransf_C"/>
</dbReference>
<feature type="transmembrane region" description="Helical" evidence="20">
    <location>
        <begin position="303"/>
        <end position="323"/>
    </location>
</feature>
<dbReference type="InterPro" id="IPR006203">
    <property type="entry name" value="GHMP_knse_ATP-bd_CS"/>
</dbReference>
<dbReference type="GO" id="GO:0008108">
    <property type="term" value="F:UDP-glucose:hexose-1-phosphate uridylyltransferase activity"/>
    <property type="evidence" value="ECO:0007669"/>
    <property type="project" value="UniProtKB-EC"/>
</dbReference>
<evidence type="ECO:0000256" key="12">
    <source>
        <dbReference type="ARBA" id="ARBA00022777"/>
    </source>
</evidence>
<dbReference type="NCBIfam" id="NF008724">
    <property type="entry name" value="PRK11720.1"/>
    <property type="match status" value="1"/>
</dbReference>
<keyword evidence="7 19" id="KW-0808">Transferase</keyword>
<keyword evidence="18 19" id="KW-0119">Carbohydrate metabolism</keyword>
<feature type="transmembrane region" description="Helical" evidence="20">
    <location>
        <begin position="252"/>
        <end position="282"/>
    </location>
</feature>
<evidence type="ECO:0000313" key="24">
    <source>
        <dbReference type="EMBL" id="PFX22449.1"/>
    </source>
</evidence>
<keyword evidence="13" id="KW-0862">Zinc</keyword>
<dbReference type="Pfam" id="PF02744">
    <property type="entry name" value="GalP_UDP_tr_C"/>
    <property type="match status" value="1"/>
</dbReference>
<feature type="transmembrane region" description="Helical" evidence="20">
    <location>
        <begin position="117"/>
        <end position="137"/>
    </location>
</feature>
<evidence type="ECO:0000256" key="1">
    <source>
        <dbReference type="ARBA" id="ARBA00001107"/>
    </source>
</evidence>
<evidence type="ECO:0000256" key="15">
    <source>
        <dbReference type="ARBA" id="ARBA00022989"/>
    </source>
</evidence>
<evidence type="ECO:0000256" key="9">
    <source>
        <dbReference type="ARBA" id="ARBA00022695"/>
    </source>
</evidence>
<reference evidence="24" key="1">
    <citation type="journal article" date="2017" name="J. ISSAAS">
        <title>Comparative analysis of the genomes of Stylophora pistillata and Acropora digitifera provides evidence for extensive differences between species of corals.</title>
        <authorList>
            <person name="Voolstra C.R."/>
            <person name="Li Y."/>
            <person name="Liew Y.J."/>
            <person name="Baumgarten S."/>
            <person name="Zoccola D."/>
            <person name="Flot J.-F."/>
            <person name="Tambutte S."/>
            <person name="Allemand D."/>
            <person name="Aranda M."/>
        </authorList>
    </citation>
    <scope>NUCLEOTIDE SEQUENCE</scope>
    <source>
        <strain evidence="24">CSM Monaco</strain>
        <tissue evidence="24">Whole animal</tissue>
    </source>
</reference>
<dbReference type="InterPro" id="IPR036265">
    <property type="entry name" value="HIT-like_sf"/>
</dbReference>
<evidence type="ECO:0000256" key="17">
    <source>
        <dbReference type="ARBA" id="ARBA00023144"/>
    </source>
</evidence>
<evidence type="ECO:0000259" key="21">
    <source>
        <dbReference type="Pfam" id="PF00288"/>
    </source>
</evidence>
<dbReference type="PANTHER" id="PTHR11943:SF1">
    <property type="entry name" value="GALACTOSE-1-PHOSPHATE URIDYLYLTRANSFERASE"/>
    <property type="match status" value="1"/>
</dbReference>
<dbReference type="GO" id="GO:0016020">
    <property type="term" value="C:membrane"/>
    <property type="evidence" value="ECO:0007669"/>
    <property type="project" value="UniProtKB-SubCell"/>
</dbReference>
<dbReference type="GO" id="GO:0008270">
    <property type="term" value="F:zinc ion binding"/>
    <property type="evidence" value="ECO:0007669"/>
    <property type="project" value="InterPro"/>
</dbReference>
<keyword evidence="8 20" id="KW-0812">Transmembrane</keyword>
<dbReference type="EMBL" id="LSMT01000239">
    <property type="protein sequence ID" value="PFX22449.1"/>
    <property type="molecule type" value="Genomic_DNA"/>
</dbReference>
<name>A0A2B4S082_STYPI</name>
<comment type="subcellular location">
    <subcellularLocation>
        <location evidence="3">Membrane</location>
        <topology evidence="3">Multi-pass membrane protein</topology>
    </subcellularLocation>
</comment>
<evidence type="ECO:0000256" key="14">
    <source>
        <dbReference type="ARBA" id="ARBA00022840"/>
    </source>
</evidence>
<keyword evidence="9 19" id="KW-0548">Nucleotidyltransferase</keyword>
<dbReference type="FunFam" id="3.30.428.10:FF:000002">
    <property type="entry name" value="Galactose-1-phosphate uridylyltransferase"/>
    <property type="match status" value="1"/>
</dbReference>
<dbReference type="PROSITE" id="PS50283">
    <property type="entry name" value="NA_SOLUT_SYMP_3"/>
    <property type="match status" value="1"/>
</dbReference>